<dbReference type="InterPro" id="IPR036063">
    <property type="entry name" value="Smr_dom_sf"/>
</dbReference>
<dbReference type="PROSITE" id="PS50828">
    <property type="entry name" value="SMR"/>
    <property type="match status" value="1"/>
</dbReference>
<dbReference type="PANTHER" id="PTHR35562">
    <property type="entry name" value="DNA ENDONUCLEASE SMRA-RELATED"/>
    <property type="match status" value="1"/>
</dbReference>
<gene>
    <name evidence="2" type="primary">smrA</name>
    <name evidence="2" type="ORF">NFC81_00850</name>
</gene>
<proteinExistence type="predicted"/>
<dbReference type="SUPFAM" id="SSF160443">
    <property type="entry name" value="SMR domain-like"/>
    <property type="match status" value="1"/>
</dbReference>
<dbReference type="Gene3D" id="3.30.1370.110">
    <property type="match status" value="1"/>
</dbReference>
<dbReference type="RefSeq" id="WP_304995644.1">
    <property type="nucleotide sequence ID" value="NZ_CP101717.1"/>
</dbReference>
<sequence>MSEKDEEALFWAEMAGVRPLQREPKVQLKNTRQLNAEQASVRRQAALTEAAQDDNPLGTTHIDWVAPTDVLTYRVDGIAHGVFRRLKQGGYTMDARLDLHRYTVEQARVAVFKFIQDCRRFDVRAALILHGKGERGDQKAVVKSHVNHWLRSIPEVLAFHSAQPNQGGAGALYVLIKKSEARKQENRERYRRGD</sequence>
<evidence type="ECO:0000313" key="2">
    <source>
        <dbReference type="EMBL" id="WLD58358.1"/>
    </source>
</evidence>
<evidence type="ECO:0000259" key="1">
    <source>
        <dbReference type="PROSITE" id="PS50828"/>
    </source>
</evidence>
<dbReference type="SMART" id="SM00463">
    <property type="entry name" value="SMR"/>
    <property type="match status" value="1"/>
</dbReference>
<organism evidence="2">
    <name type="scientific">Salinispirillum sp. LH 10-3-1</name>
    <dbReference type="NCBI Taxonomy" id="2952525"/>
    <lineage>
        <taxon>Bacteria</taxon>
        <taxon>Pseudomonadati</taxon>
        <taxon>Pseudomonadota</taxon>
        <taxon>Gammaproteobacteria</taxon>
        <taxon>Oceanospirillales</taxon>
        <taxon>Saccharospirillaceae</taxon>
        <taxon>Salinispirillum</taxon>
    </lineage>
</organism>
<protein>
    <submittedName>
        <fullName evidence="2">DNA endonuclease SmrA</fullName>
    </submittedName>
</protein>
<dbReference type="PANTHER" id="PTHR35562:SF2">
    <property type="entry name" value="DNA ENDONUCLEASE SMRA-RELATED"/>
    <property type="match status" value="1"/>
</dbReference>
<accession>A0AB38YGC2</accession>
<dbReference type="InterPro" id="IPR002625">
    <property type="entry name" value="Smr_dom"/>
</dbReference>
<dbReference type="NCBIfam" id="NF033154">
    <property type="entry name" value="endonuc_SmrA"/>
    <property type="match status" value="1"/>
</dbReference>
<keyword evidence="2" id="KW-0540">Nuclease</keyword>
<dbReference type="Pfam" id="PF01713">
    <property type="entry name" value="Smr"/>
    <property type="match status" value="1"/>
</dbReference>
<keyword evidence="2" id="KW-0378">Hydrolase</keyword>
<dbReference type="EMBL" id="CP101717">
    <property type="protein sequence ID" value="WLD58358.1"/>
    <property type="molecule type" value="Genomic_DNA"/>
</dbReference>
<dbReference type="InterPro" id="IPR047688">
    <property type="entry name" value="Endonuc_SmrA"/>
</dbReference>
<keyword evidence="2" id="KW-0255">Endonuclease</keyword>
<feature type="domain" description="Smr" evidence="1">
    <location>
        <begin position="97"/>
        <end position="177"/>
    </location>
</feature>
<reference evidence="2" key="1">
    <citation type="submission" date="2022-07" db="EMBL/GenBank/DDBJ databases">
        <title>Complete genome sequence of Salinispirillum sp. LH10-3-1 capable of multiple carbohydrate inversion isolated from a soda lake.</title>
        <authorList>
            <person name="Liu J."/>
            <person name="Zhai Y."/>
            <person name="Zhang H."/>
            <person name="Yang H."/>
            <person name="Qu J."/>
            <person name="Li J."/>
        </authorList>
    </citation>
    <scope>NUCLEOTIDE SEQUENCE</scope>
    <source>
        <strain evidence="2">LH 10-3-1</strain>
    </source>
</reference>
<name>A0AB38YGC2_9GAMM</name>
<dbReference type="GO" id="GO:0004520">
    <property type="term" value="F:DNA endonuclease activity"/>
    <property type="evidence" value="ECO:0007669"/>
    <property type="project" value="TreeGrafter"/>
</dbReference>
<dbReference type="AlphaFoldDB" id="A0AB38YGC2"/>